<comment type="caution">
    <text evidence="2">The sequence shown here is derived from an EMBL/GenBank/DDBJ whole genome shotgun (WGS) entry which is preliminary data.</text>
</comment>
<accession>A0A1C2DHU2</accession>
<dbReference type="GO" id="GO:0005524">
    <property type="term" value="F:ATP binding"/>
    <property type="evidence" value="ECO:0007669"/>
    <property type="project" value="InterPro"/>
</dbReference>
<evidence type="ECO:0000313" key="3">
    <source>
        <dbReference type="Proteomes" id="UP000095143"/>
    </source>
</evidence>
<protein>
    <recommendedName>
        <fullName evidence="1">ATPase AAA-type core domain-containing protein</fullName>
    </recommendedName>
</protein>
<dbReference type="InterPro" id="IPR051396">
    <property type="entry name" value="Bact_Antivir_Def_Nuclease"/>
</dbReference>
<dbReference type="Proteomes" id="UP000095143">
    <property type="component" value="Unassembled WGS sequence"/>
</dbReference>
<dbReference type="EMBL" id="MDEN01000068">
    <property type="protein sequence ID" value="OCX14206.1"/>
    <property type="molecule type" value="Genomic_DNA"/>
</dbReference>
<organism evidence="2 3">
    <name type="scientific">Pseudomonas graminis</name>
    <dbReference type="NCBI Taxonomy" id="158627"/>
    <lineage>
        <taxon>Bacteria</taxon>
        <taxon>Pseudomonadati</taxon>
        <taxon>Pseudomonadota</taxon>
        <taxon>Gammaproteobacteria</taxon>
        <taxon>Pseudomonadales</taxon>
        <taxon>Pseudomonadaceae</taxon>
        <taxon>Pseudomonas</taxon>
    </lineage>
</organism>
<evidence type="ECO:0000259" key="1">
    <source>
        <dbReference type="Pfam" id="PF13304"/>
    </source>
</evidence>
<reference evidence="2 3" key="1">
    <citation type="submission" date="2016-08" db="EMBL/GenBank/DDBJ databases">
        <title>Whole genome sequence of Pseudomonas graminis strain UASWS1507, a potential biological control agent for agriculture.</title>
        <authorList>
            <person name="Crovadore J."/>
            <person name="Calmin G."/>
            <person name="Chablais R."/>
            <person name="Cochard B."/>
            <person name="Lefort F."/>
        </authorList>
    </citation>
    <scope>NUCLEOTIDE SEQUENCE [LARGE SCALE GENOMIC DNA]</scope>
    <source>
        <strain evidence="2 3">UASWS1507</strain>
    </source>
</reference>
<dbReference type="PANTHER" id="PTHR43581">
    <property type="entry name" value="ATP/GTP PHOSPHATASE"/>
    <property type="match status" value="1"/>
</dbReference>
<dbReference type="PANTHER" id="PTHR43581:SF2">
    <property type="entry name" value="EXCINUCLEASE ATPASE SUBUNIT"/>
    <property type="match status" value="1"/>
</dbReference>
<dbReference type="Pfam" id="PF13304">
    <property type="entry name" value="AAA_21"/>
    <property type="match status" value="1"/>
</dbReference>
<sequence length="234" mass="26030">MEQLERTTLDYRHFELSFDFNNRHLLDFATLQSLAFLRKLGFLKIVNCFVGSEQHPGSDIAYSSSGQQQILCSLLSLVSSLSDGAVVLIDEPELSLHPTWQQLYFDILLASIAPFKNCHVIIATHSPLIVQRAQNAGAGVIRMGTNVREVDLKDERASVEDALLDIFETPITDSVEMASKIFDAVTEAEGGSKAERALALEKLKRLQHIYSGGPTRSDKDLAMINDAYRMLSED</sequence>
<gene>
    <name evidence="2" type="ORF">BBI10_21990</name>
</gene>
<dbReference type="InterPro" id="IPR003959">
    <property type="entry name" value="ATPase_AAA_core"/>
</dbReference>
<dbReference type="SUPFAM" id="SSF52540">
    <property type="entry name" value="P-loop containing nucleoside triphosphate hydrolases"/>
    <property type="match status" value="1"/>
</dbReference>
<dbReference type="AlphaFoldDB" id="A0A1C2DHU2"/>
<proteinExistence type="predicted"/>
<dbReference type="Gene3D" id="3.40.50.300">
    <property type="entry name" value="P-loop containing nucleotide triphosphate hydrolases"/>
    <property type="match status" value="1"/>
</dbReference>
<name>A0A1C2DHU2_9PSED</name>
<evidence type="ECO:0000313" key="2">
    <source>
        <dbReference type="EMBL" id="OCX14206.1"/>
    </source>
</evidence>
<dbReference type="InterPro" id="IPR027417">
    <property type="entry name" value="P-loop_NTPase"/>
</dbReference>
<feature type="domain" description="ATPase AAA-type core" evidence="1">
    <location>
        <begin position="64"/>
        <end position="130"/>
    </location>
</feature>
<dbReference type="GO" id="GO:0016887">
    <property type="term" value="F:ATP hydrolysis activity"/>
    <property type="evidence" value="ECO:0007669"/>
    <property type="project" value="InterPro"/>
</dbReference>